<dbReference type="AlphaFoldDB" id="A0A485M126"/>
<reference evidence="1" key="1">
    <citation type="submission" date="2019-03" db="EMBL/GenBank/DDBJ databases">
        <authorList>
            <person name="Hao L."/>
        </authorList>
    </citation>
    <scope>NUCLEOTIDE SEQUENCE</scope>
</reference>
<dbReference type="InterPro" id="IPR036866">
    <property type="entry name" value="RibonucZ/Hydroxyglut_hydro"/>
</dbReference>
<dbReference type="SUPFAM" id="SSF56281">
    <property type="entry name" value="Metallo-hydrolase/oxidoreductase"/>
    <property type="match status" value="1"/>
</dbReference>
<evidence type="ECO:0000313" key="1">
    <source>
        <dbReference type="EMBL" id="VFU12299.1"/>
    </source>
</evidence>
<accession>A0A485M126</accession>
<sequence length="272" mass="30323">MLEVRWLGCAGLELEINSKVILIDPYLSRPGIFKILFSRIAPAPDLVNSFTARLAGRVSAVICGHTHFDHVLDVPEIVRSLGCRAVGSSSLKTLLDISGVSAEVTICSGNERIDLDDDIRLQMIPSRHGRVLLGRTPYPGEIDPLGTLPLKASQYRLGAMFMPKIEVGDITLIHSGSAGFIESELDGHRCDVLFMCVPGWKSMPEYTTRMVNILRPEVIIPFHFDDFTRRMPRSGKIRMLPSIDLQGFVERVHKYSPGAVIRIPKTNEVMRF</sequence>
<dbReference type="Gene3D" id="3.60.15.10">
    <property type="entry name" value="Ribonuclease Z/Hydroxyacylglutathione hydrolase-like"/>
    <property type="match status" value="1"/>
</dbReference>
<dbReference type="Pfam" id="PF13483">
    <property type="entry name" value="Lactamase_B_3"/>
    <property type="match status" value="1"/>
</dbReference>
<dbReference type="PANTHER" id="PTHR43546:SF3">
    <property type="entry name" value="UPF0173 METAL-DEPENDENT HYDROLASE MJ1163"/>
    <property type="match status" value="1"/>
</dbReference>
<dbReference type="GO" id="GO:0016787">
    <property type="term" value="F:hydrolase activity"/>
    <property type="evidence" value="ECO:0007669"/>
    <property type="project" value="UniProtKB-KW"/>
</dbReference>
<proteinExistence type="predicted"/>
<dbReference type="CDD" id="cd06262">
    <property type="entry name" value="metallo-hydrolase-like_MBL-fold"/>
    <property type="match status" value="1"/>
</dbReference>
<dbReference type="InterPro" id="IPR050114">
    <property type="entry name" value="UPF0173_UPF0282_UlaG_hydrolase"/>
</dbReference>
<protein>
    <submittedName>
        <fullName evidence="1">Metal-dependent hydrolase</fullName>
    </submittedName>
</protein>
<dbReference type="EMBL" id="CAADRM010000036">
    <property type="protein sequence ID" value="VFU12299.1"/>
    <property type="molecule type" value="Genomic_DNA"/>
</dbReference>
<gene>
    <name evidence="1" type="ORF">SCFA_1300005</name>
</gene>
<keyword evidence="1" id="KW-0378">Hydrolase</keyword>
<name>A0A485M126_9ZZZZ</name>
<organism evidence="1">
    <name type="scientific">anaerobic digester metagenome</name>
    <dbReference type="NCBI Taxonomy" id="1263854"/>
    <lineage>
        <taxon>unclassified sequences</taxon>
        <taxon>metagenomes</taxon>
        <taxon>ecological metagenomes</taxon>
    </lineage>
</organism>
<dbReference type="PANTHER" id="PTHR43546">
    <property type="entry name" value="UPF0173 METAL-DEPENDENT HYDROLASE MJ1163-RELATED"/>
    <property type="match status" value="1"/>
</dbReference>